<evidence type="ECO:0000259" key="1">
    <source>
        <dbReference type="Pfam" id="PF12770"/>
    </source>
</evidence>
<dbReference type="EMBL" id="PTIX01000016">
    <property type="protein sequence ID" value="PPK65043.1"/>
    <property type="molecule type" value="Genomic_DNA"/>
</dbReference>
<comment type="caution">
    <text evidence="2">The sequence shown here is derived from an EMBL/GenBank/DDBJ whole genome shotgun (WGS) entry which is preliminary data.</text>
</comment>
<dbReference type="AlphaFoldDB" id="A0A2S6GIM9"/>
<feature type="domain" description="CHAT" evidence="1">
    <location>
        <begin position="797"/>
        <end position="1050"/>
    </location>
</feature>
<proteinExistence type="predicted"/>
<gene>
    <name evidence="2" type="ORF">CLV40_11686</name>
</gene>
<protein>
    <submittedName>
        <fullName evidence="2">CHAT domain-containing protein</fullName>
    </submittedName>
</protein>
<dbReference type="Proteomes" id="UP000239203">
    <property type="component" value="Unassembled WGS sequence"/>
</dbReference>
<sequence>MQIDEQINRVADWVRYPLPAAFSRDAEEESTKLWRTVRAATDASGSRVLAAQLTAAKTVLGQFHHRRYRFRRRPIDLAKAIICLSQVADDHQRIPPDLTPVVGRFADRRTQVEVGTSLLDGFEPELVEAGILLVAAHAAGSPELRRVLFLAYLRRYQDSRAPADLEHGIELGDRVIATTDDAEIIEALARAYLDRYALHTHLDDLERARELLHDVPSARGALGVAYRLLYDHTGIDNHLDRAIDFCESTHLAIALARRFERDATLPDLDRAWTLVVPPVDVESAADIVALLLLRYRHRGDRSSLDRAVTLAKDTLAELPDHHPRLHGLHLALAAALHQRYLGGGAEADLHQAVKNATWAHRSRPANNTAPDSGAVLAEIHLTRYARNGVGADLDAAARLTTDAAVSARIHHARYLATQDRAEIDRAVELGDQAVRTTRAGRASLPDRQAQLALHLRIRDAEGDLAMATALAEGAVAATGTDHVDLPDRRAVLADAYLARFRADPDAAHLAEAVSASERAWELVRADPQHPRRIRRAGELARCLLEAARIDAPVPADTVRALADEVFLAPSASPHDQVAAQHAVGELLLAIGEPDLAVPVLDAAIRLLPSLPPREADWADRLGTQSGLVQAAVAARCAVADPAGAVTVAELGRGVLLAAEAGIRVDLSQLRSARSQLADRFEWVCERLNTPDFPTSERKRWWRDYDELLAEIRDLPGFGDFLAEPAERSLRPEAGTAVLVSAHRRGGHAVLVRSDAEPVVVDLPDLVDVEARVAAMLNVVQGNSLAMQMRRRPVLLDTLAWLWDAVVGPVISALPSTRVWWVPTGVLGLLPLHAAGHPGEQGALDLVVSSYTPSLRVLRAARSRPPAAERRVLAVAMPQDLATAAEEVKSLRGTTLVDTAATGDAVLAAMGKATWAHFACHAITDPVSPAAGGLVLHDRDVLLPEIGGLHLPDAELAYLSACSTANHGTRHADEVLHLASAFHLAGFRHVIATLWPLHDTTGATAAHAFYDRLPDSPTAPDAATTLRHVTRELRDSDPQRPDRWAALIHSGP</sequence>
<reference evidence="2 3" key="1">
    <citation type="submission" date="2018-02" db="EMBL/GenBank/DDBJ databases">
        <title>Genomic Encyclopedia of Archaeal and Bacterial Type Strains, Phase II (KMG-II): from individual species to whole genera.</title>
        <authorList>
            <person name="Goeker M."/>
        </authorList>
    </citation>
    <scope>NUCLEOTIDE SEQUENCE [LARGE SCALE GENOMIC DNA]</scope>
    <source>
        <strain evidence="2 3">YU 961-1</strain>
    </source>
</reference>
<dbReference type="Pfam" id="PF12770">
    <property type="entry name" value="CHAT"/>
    <property type="match status" value="1"/>
</dbReference>
<name>A0A2S6GIM9_9PSEU</name>
<evidence type="ECO:0000313" key="2">
    <source>
        <dbReference type="EMBL" id="PPK65043.1"/>
    </source>
</evidence>
<accession>A0A2S6GIM9</accession>
<keyword evidence="3" id="KW-1185">Reference proteome</keyword>
<organism evidence="2 3">
    <name type="scientific">Actinokineospora auranticolor</name>
    <dbReference type="NCBI Taxonomy" id="155976"/>
    <lineage>
        <taxon>Bacteria</taxon>
        <taxon>Bacillati</taxon>
        <taxon>Actinomycetota</taxon>
        <taxon>Actinomycetes</taxon>
        <taxon>Pseudonocardiales</taxon>
        <taxon>Pseudonocardiaceae</taxon>
        <taxon>Actinokineospora</taxon>
    </lineage>
</organism>
<evidence type="ECO:0000313" key="3">
    <source>
        <dbReference type="Proteomes" id="UP000239203"/>
    </source>
</evidence>
<dbReference type="InterPro" id="IPR024983">
    <property type="entry name" value="CHAT_dom"/>
</dbReference>